<evidence type="ECO:0000313" key="3">
    <source>
        <dbReference type="Proteomes" id="UP001249394"/>
    </source>
</evidence>
<dbReference type="EMBL" id="CP134213">
    <property type="protein sequence ID" value="WND23565.1"/>
    <property type="molecule type" value="Genomic_DNA"/>
</dbReference>
<dbReference type="Gene3D" id="3.40.1350.10">
    <property type="match status" value="1"/>
</dbReference>
<evidence type="ECO:0000313" key="2">
    <source>
        <dbReference type="EMBL" id="WND23565.1"/>
    </source>
</evidence>
<reference evidence="2 3" key="1">
    <citation type="submission" date="2023-09" db="EMBL/GenBank/DDBJ databases">
        <title>The genome sequence of Streptomyces anthocyanicus.</title>
        <authorList>
            <person name="Mo P."/>
        </authorList>
    </citation>
    <scope>NUCLEOTIDE SEQUENCE [LARGE SCALE GENOMIC DNA]</scope>
    <source>
        <strain evidence="2 3">JCM 4387</strain>
    </source>
</reference>
<feature type="domain" description="HTH cro/C1-type" evidence="1">
    <location>
        <begin position="111"/>
        <end position="170"/>
    </location>
</feature>
<evidence type="ECO:0000259" key="1">
    <source>
        <dbReference type="SMART" id="SM00530"/>
    </source>
</evidence>
<dbReference type="Proteomes" id="UP001249394">
    <property type="component" value="Chromosome"/>
</dbReference>
<dbReference type="PANTHER" id="PTHR30015">
    <property type="entry name" value="MRR RESTRICTION SYSTEM PROTEIN"/>
    <property type="match status" value="1"/>
</dbReference>
<dbReference type="GO" id="GO:0016787">
    <property type="term" value="F:hydrolase activity"/>
    <property type="evidence" value="ECO:0007669"/>
    <property type="project" value="UniProtKB-KW"/>
</dbReference>
<dbReference type="InterPro" id="IPR001387">
    <property type="entry name" value="Cro/C1-type_HTH"/>
</dbReference>
<keyword evidence="3" id="KW-1185">Reference proteome</keyword>
<dbReference type="InterPro" id="IPR007560">
    <property type="entry name" value="Restrct_endonuc_IV_Mrr"/>
</dbReference>
<dbReference type="EC" id="3.1.21.-" evidence="2"/>
<accession>A0ABY9UP54</accession>
<dbReference type="Pfam" id="PF13560">
    <property type="entry name" value="HTH_31"/>
    <property type="match status" value="1"/>
</dbReference>
<gene>
    <name evidence="2" type="ORF">RI060_42365</name>
</gene>
<dbReference type="CDD" id="cd00093">
    <property type="entry name" value="HTH_XRE"/>
    <property type="match status" value="1"/>
</dbReference>
<organism evidence="2 3">
    <name type="scientific">Streptomyces violaceus</name>
    <name type="common">Streptomyces venezuelae</name>
    <dbReference type="NCBI Taxonomy" id="1936"/>
    <lineage>
        <taxon>Bacteria</taxon>
        <taxon>Bacillati</taxon>
        <taxon>Actinomycetota</taxon>
        <taxon>Actinomycetes</taxon>
        <taxon>Kitasatosporales</taxon>
        <taxon>Streptomycetaceae</taxon>
        <taxon>Streptomyces</taxon>
    </lineage>
</organism>
<feature type="domain" description="HTH cro/C1-type" evidence="1">
    <location>
        <begin position="22"/>
        <end position="76"/>
    </location>
</feature>
<protein>
    <submittedName>
        <fullName evidence="2">Restriction endonuclease</fullName>
        <ecNumber evidence="2">3.1.21.-</ecNumber>
    </submittedName>
</protein>
<dbReference type="Pfam" id="PF04471">
    <property type="entry name" value="Mrr_cat"/>
    <property type="match status" value="1"/>
</dbReference>
<proteinExistence type="predicted"/>
<dbReference type="PANTHER" id="PTHR30015:SF7">
    <property type="entry name" value="TYPE IV METHYL-DIRECTED RESTRICTION ENZYME ECOKMRR"/>
    <property type="match status" value="1"/>
</dbReference>
<dbReference type="InterPro" id="IPR052906">
    <property type="entry name" value="Type_IV_Methyl-Rstrct_Enzyme"/>
</dbReference>
<keyword evidence="2" id="KW-0540">Nuclease</keyword>
<dbReference type="SUPFAM" id="SSF47413">
    <property type="entry name" value="lambda repressor-like DNA-binding domains"/>
    <property type="match status" value="1"/>
</dbReference>
<dbReference type="InterPro" id="IPR010982">
    <property type="entry name" value="Lambda_DNA-bd_dom_sf"/>
</dbReference>
<keyword evidence="2" id="KW-0378">Hydrolase</keyword>
<sequence>MAGRREKELVAQVPEMAEVARWLRQSRHLSGLTYEQLVRATGLSKGRLSRAANGWRSSWSVVEAFTRACGTDVGTARVLWLKAKEAMEGSDPVPDVIAVGHVGTFDELRVAMGHLRVLAGRPSLRELVERSGGGRLRRSTLASVFSGQSHPRRELVVAFVNVVGVGGDDAAGWAAAWDRAQAHSRSAREATAPMEPLAVVPSPALLSVLGDLPLSEWAAVAEVVDVVRKGREEGVPASVAVDFQHDGTARERDTITISCPDTGFDRAAIQQLFRIIGIDRPQEQNEFGPGFLVACLRLGSRITLRTAQRHEPAWTVFTLDLASLASGTSWRIPIGAEPKTETGQQGTRITIEALRSAWPSNMQHRLRRHLGDVYSYMLREQQMQVTVSDSVVTPRKPCIWGENRFVQRRGQDISAVQKLDVVLATLYRCQDCWHASPLGSPCCPQCQGTRLEQTEHRVWGWLGVQRYLHQRDYGIDFYRNGRKILARDKRLFSFAEDPEEILEYPVDPPAKGRLVGEIHCDHVPVNFTHTAFDYNSPEWRGVVHAIRGPGPLAPLRAQKLGFAPNTSPLATLFGAFRRNDPGLRCLIPGDGARALHDTAATWAERFHRGDPAYQSDEAWYDAALRHDRPAPTPTVVDDRIDLAHLDPENLSDLVHRLYMNLHGPTEGPRELIGPGAATTVFRDRPRSGERWVLQTRRSHHAVPLETVHALAGQMLDVQAVRGILVTTGWFGASSRAFAARSGLIELVDGRALKSLLHEHLGIEARLRLKRLPPEWDVGDLS</sequence>
<name>A0ABY9UP54_STRVL</name>
<dbReference type="SMART" id="SM00530">
    <property type="entry name" value="HTH_XRE"/>
    <property type="match status" value="2"/>
</dbReference>
<keyword evidence="2" id="KW-0255">Endonuclease</keyword>
<dbReference type="GO" id="GO:0004519">
    <property type="term" value="F:endonuclease activity"/>
    <property type="evidence" value="ECO:0007669"/>
    <property type="project" value="UniProtKB-KW"/>
</dbReference>
<dbReference type="InterPro" id="IPR011856">
    <property type="entry name" value="tRNA_endonuc-like_dom_sf"/>
</dbReference>